<evidence type="ECO:0000313" key="4">
    <source>
        <dbReference type="EMBL" id="QFG73600.1"/>
    </source>
</evidence>
<comment type="subcellular location">
    <subcellularLocation>
        <location evidence="1">Membrane</location>
    </subcellularLocation>
</comment>
<reference evidence="4" key="1">
    <citation type="journal article" date="2019" name="Philos. Trans. R. Soc. Lond., B, Biol. Sci.">
        <title>Targeted metagenomic recovery of four divergent viruses reveals shared and distinctive characteristics of giant viruses of marine eukaryotes.</title>
        <authorList>
            <person name="Needham D.M."/>
            <person name="Poirier C."/>
            <person name="Hehenberger E."/>
            <person name="Jimenez V."/>
            <person name="Swalwell J.E."/>
            <person name="Santoro A.E."/>
            <person name="Worden A.Z."/>
        </authorList>
    </citation>
    <scope>NUCLEOTIDE SEQUENCE</scope>
    <source>
        <strain evidence="4">OPacV-662</strain>
    </source>
</reference>
<dbReference type="EMBL" id="MN448266">
    <property type="protein sequence ID" value="QFG73600.1"/>
    <property type="molecule type" value="Genomic_DNA"/>
</dbReference>
<name>A0A5J6VI58_9VIRU</name>
<evidence type="ECO:0000256" key="1">
    <source>
        <dbReference type="ARBA" id="ARBA00004370"/>
    </source>
</evidence>
<accession>A0A5J6VI58</accession>
<dbReference type="GO" id="GO:0016020">
    <property type="term" value="C:membrane"/>
    <property type="evidence" value="ECO:0007669"/>
    <property type="project" value="UniProtKB-SubCell"/>
</dbReference>
<evidence type="ECO:0000256" key="2">
    <source>
        <dbReference type="ARBA" id="ARBA00023136"/>
    </source>
</evidence>
<proteinExistence type="predicted"/>
<protein>
    <submittedName>
        <fullName evidence="4">Autophagy protein Atg8 ubiquitin-like protein</fullName>
    </submittedName>
</protein>
<dbReference type="Gene3D" id="3.10.20.90">
    <property type="entry name" value="Phosphatidylinositol 3-kinase Catalytic Subunit, Chain A, domain 1"/>
    <property type="match status" value="1"/>
</dbReference>
<dbReference type="Pfam" id="PF02991">
    <property type="entry name" value="ATG8"/>
    <property type="match status" value="1"/>
</dbReference>
<keyword evidence="3" id="KW-0449">Lipoprotein</keyword>
<dbReference type="InterPro" id="IPR029071">
    <property type="entry name" value="Ubiquitin-like_domsf"/>
</dbReference>
<organism evidence="4">
    <name type="scientific">Megaviridae environmental sample</name>
    <dbReference type="NCBI Taxonomy" id="1737588"/>
    <lineage>
        <taxon>Viruses</taxon>
        <taxon>Varidnaviria</taxon>
        <taxon>Bamfordvirae</taxon>
        <taxon>Nucleocytoviricota</taxon>
        <taxon>Megaviricetes</taxon>
        <taxon>Imitervirales</taxon>
        <taxon>Mimiviridae</taxon>
        <taxon>environmental samples</taxon>
    </lineage>
</organism>
<dbReference type="SUPFAM" id="SSF54236">
    <property type="entry name" value="Ubiquitin-like"/>
    <property type="match status" value="1"/>
</dbReference>
<sequence length="116" mass="13493">MIDFKKTKTLEQRIKESNKMREKYPDRTPIICQRAQKTTGIPNIDKNKFLVPHDLTVGQFSYVVRKKLELAPEKAMFLFINNTIPNTSELVSTCDKSHRDEDGFLYITYSSENTFG</sequence>
<keyword evidence="2" id="KW-0472">Membrane</keyword>
<evidence type="ECO:0000256" key="3">
    <source>
        <dbReference type="ARBA" id="ARBA00023288"/>
    </source>
</evidence>
<dbReference type="InterPro" id="IPR004241">
    <property type="entry name" value="Atg8-like"/>
</dbReference>
<dbReference type="PANTHER" id="PTHR10969">
    <property type="entry name" value="MICROTUBULE-ASSOCIATED PROTEINS 1A/1B LIGHT CHAIN 3-RELATED"/>
    <property type="match status" value="1"/>
</dbReference>